<evidence type="ECO:0000313" key="2">
    <source>
        <dbReference type="Proteomes" id="UP000261560"/>
    </source>
</evidence>
<accession>A0A3B3BN03</accession>
<organism evidence="1 2">
    <name type="scientific">Oryzias melastigma</name>
    <name type="common">Marine medaka</name>
    <dbReference type="NCBI Taxonomy" id="30732"/>
    <lineage>
        <taxon>Eukaryota</taxon>
        <taxon>Metazoa</taxon>
        <taxon>Chordata</taxon>
        <taxon>Craniata</taxon>
        <taxon>Vertebrata</taxon>
        <taxon>Euteleostomi</taxon>
        <taxon>Actinopterygii</taxon>
        <taxon>Neopterygii</taxon>
        <taxon>Teleostei</taxon>
        <taxon>Neoteleostei</taxon>
        <taxon>Acanthomorphata</taxon>
        <taxon>Ovalentaria</taxon>
        <taxon>Atherinomorphae</taxon>
        <taxon>Beloniformes</taxon>
        <taxon>Adrianichthyidae</taxon>
        <taxon>Oryziinae</taxon>
        <taxon>Oryzias</taxon>
    </lineage>
</organism>
<sequence length="100" mass="10939">FSRRLCYCATAPHAAAKGTLRELQRRPVCLSDCLSVCLVSCSEPRSPPLVWTGAISQLEPQGGDSLQVCKDSHSSKSCHLHVSYRSENMLLCSGNTRTFP</sequence>
<keyword evidence="2" id="KW-1185">Reference proteome</keyword>
<dbReference type="Proteomes" id="UP000261560">
    <property type="component" value="Unplaced"/>
</dbReference>
<reference evidence="1" key="1">
    <citation type="submission" date="2025-08" db="UniProtKB">
        <authorList>
            <consortium name="Ensembl"/>
        </authorList>
    </citation>
    <scope>IDENTIFICATION</scope>
</reference>
<dbReference type="PaxDb" id="30732-ENSOMEP00000006956"/>
<protein>
    <submittedName>
        <fullName evidence="1">Uncharacterized protein</fullName>
    </submittedName>
</protein>
<dbReference type="AlphaFoldDB" id="A0A3B3BN03"/>
<dbReference type="Ensembl" id="ENSOMET00000004933.1">
    <property type="protein sequence ID" value="ENSOMEP00000006956.1"/>
    <property type="gene ID" value="ENSOMEG00000008030.1"/>
</dbReference>
<evidence type="ECO:0000313" key="1">
    <source>
        <dbReference type="Ensembl" id="ENSOMEP00000006956.1"/>
    </source>
</evidence>
<reference evidence="1" key="2">
    <citation type="submission" date="2025-09" db="UniProtKB">
        <authorList>
            <consortium name="Ensembl"/>
        </authorList>
    </citation>
    <scope>IDENTIFICATION</scope>
</reference>
<name>A0A3B3BN03_ORYME</name>
<proteinExistence type="predicted"/>